<name>A0A645ISL1_9ZZZZ</name>
<comment type="caution">
    <text evidence="1">The sequence shown here is derived from an EMBL/GenBank/DDBJ whole genome shotgun (WGS) entry which is preliminary data.</text>
</comment>
<evidence type="ECO:0000313" key="1">
    <source>
        <dbReference type="EMBL" id="MPN54106.1"/>
    </source>
</evidence>
<organism evidence="1">
    <name type="scientific">bioreactor metagenome</name>
    <dbReference type="NCBI Taxonomy" id="1076179"/>
    <lineage>
        <taxon>unclassified sequences</taxon>
        <taxon>metagenomes</taxon>
        <taxon>ecological metagenomes</taxon>
    </lineage>
</organism>
<sequence length="50" mass="5621">MGKVHVFLMLRDYNKEVKFYSILSLHTEKGGGINEYSCCRDGPASPADRS</sequence>
<accession>A0A645ISL1</accession>
<gene>
    <name evidence="1" type="ORF">SDC9_201775</name>
</gene>
<reference evidence="1" key="1">
    <citation type="submission" date="2019-08" db="EMBL/GenBank/DDBJ databases">
        <authorList>
            <person name="Kucharzyk K."/>
            <person name="Murdoch R.W."/>
            <person name="Higgins S."/>
            <person name="Loffler F."/>
        </authorList>
    </citation>
    <scope>NUCLEOTIDE SEQUENCE</scope>
</reference>
<dbReference type="EMBL" id="VSSQ01122007">
    <property type="protein sequence ID" value="MPN54106.1"/>
    <property type="molecule type" value="Genomic_DNA"/>
</dbReference>
<dbReference type="AlphaFoldDB" id="A0A645ISL1"/>
<proteinExistence type="predicted"/>
<protein>
    <submittedName>
        <fullName evidence="1">Uncharacterized protein</fullName>
    </submittedName>
</protein>